<evidence type="ECO:0000313" key="2">
    <source>
        <dbReference type="EMBL" id="CAF4660734.1"/>
    </source>
</evidence>
<evidence type="ECO:0000256" key="1">
    <source>
        <dbReference type="SAM" id="MobiDB-lite"/>
    </source>
</evidence>
<comment type="caution">
    <text evidence="2">The sequence shown here is derived from an EMBL/GenBank/DDBJ whole genome shotgun (WGS) entry which is preliminary data.</text>
</comment>
<evidence type="ECO:0000313" key="3">
    <source>
        <dbReference type="Proteomes" id="UP000681722"/>
    </source>
</evidence>
<accession>A0A8S2ZT38</accession>
<feature type="compositionally biased region" description="Acidic residues" evidence="1">
    <location>
        <begin position="57"/>
        <end position="81"/>
    </location>
</feature>
<dbReference type="Proteomes" id="UP000681722">
    <property type="component" value="Unassembled WGS sequence"/>
</dbReference>
<feature type="non-terminal residue" evidence="2">
    <location>
        <position position="1"/>
    </location>
</feature>
<organism evidence="2 3">
    <name type="scientific">Didymodactylos carnosus</name>
    <dbReference type="NCBI Taxonomy" id="1234261"/>
    <lineage>
        <taxon>Eukaryota</taxon>
        <taxon>Metazoa</taxon>
        <taxon>Spiralia</taxon>
        <taxon>Gnathifera</taxon>
        <taxon>Rotifera</taxon>
        <taxon>Eurotatoria</taxon>
        <taxon>Bdelloidea</taxon>
        <taxon>Philodinida</taxon>
        <taxon>Philodinidae</taxon>
        <taxon>Didymodactylos</taxon>
    </lineage>
</organism>
<feature type="region of interest" description="Disordered" evidence="1">
    <location>
        <begin position="43"/>
        <end position="81"/>
    </location>
</feature>
<reference evidence="2" key="1">
    <citation type="submission" date="2021-02" db="EMBL/GenBank/DDBJ databases">
        <authorList>
            <person name="Nowell W R."/>
        </authorList>
    </citation>
    <scope>NUCLEOTIDE SEQUENCE</scope>
</reference>
<gene>
    <name evidence="2" type="ORF">SRO942_LOCUS50633</name>
</gene>
<proteinExistence type="predicted"/>
<protein>
    <submittedName>
        <fullName evidence="2">Uncharacterized protein</fullName>
    </submittedName>
</protein>
<name>A0A8S2ZT38_9BILA</name>
<dbReference type="EMBL" id="CAJOBC010146039">
    <property type="protein sequence ID" value="CAF4660734.1"/>
    <property type="molecule type" value="Genomic_DNA"/>
</dbReference>
<dbReference type="AlphaFoldDB" id="A0A8S2ZT38"/>
<sequence>SNYPLNLLRHQPVIDVESSGTECTVRTLTGDLLCVKDLHRKTTDDIGASGSETENCSSEDEDEEDLVDNCWDDETDDQVSL</sequence>